<dbReference type="Gene3D" id="3.80.10.10">
    <property type="entry name" value="Ribonuclease Inhibitor"/>
    <property type="match status" value="1"/>
</dbReference>
<proteinExistence type="predicted"/>
<comment type="caution">
    <text evidence="1">The sequence shown here is derived from an EMBL/GenBank/DDBJ whole genome shotgun (WGS) entry which is preliminary data.</text>
</comment>
<keyword evidence="2" id="KW-1185">Reference proteome</keyword>
<evidence type="ECO:0008006" key="3">
    <source>
        <dbReference type="Google" id="ProtNLM"/>
    </source>
</evidence>
<name>A0AAD6Z187_9AGAR</name>
<dbReference type="Proteomes" id="UP001218218">
    <property type="component" value="Unassembled WGS sequence"/>
</dbReference>
<dbReference type="AlphaFoldDB" id="A0AAD6Z187"/>
<gene>
    <name evidence="1" type="ORF">DFH08DRAFT_826068</name>
</gene>
<sequence>MHRTLQIPEIIASICHEIPPLSRGRLHRETSATLAALARTCKAFSGPALNILCMPEDLWEFIGDPTSSAPIELVLRRPVVLSDWERLLVYTQRVKGFSYYYDDNLDCPLNFFKVLRLCLPHQYLFPSIETLNWIVKKIRYFCILSSFVEKLTLPCLDRVALAHVAQLPTFVSLTLTDPIIAAPNPPGGHHFANLQFLHIRDTTAVDVLLELFTLLLHSPVVDILAPFPNQTPSPKIAQLYAALAPSPSRTSLSILKLRPKSRQRLPGTATAAECISSHQLRPLLMFLHLTSVTLCAPAGFDLNDATVGDMARAWPRIKSLHLYASDYAHIPSKVTLGALILLARHCPELSGLSLTLDATAPVPDLETENERLRQWRLESLGVSLSPIAAPLAVAVFLSSIFPELKWVRGDDMQYKSWAEVEKALPALRKARAEEEHWFRRGQS</sequence>
<evidence type="ECO:0000313" key="1">
    <source>
        <dbReference type="EMBL" id="KAJ7303083.1"/>
    </source>
</evidence>
<dbReference type="EMBL" id="JARIHO010000108">
    <property type="protein sequence ID" value="KAJ7303083.1"/>
    <property type="molecule type" value="Genomic_DNA"/>
</dbReference>
<accession>A0AAD6Z187</accession>
<reference evidence="1" key="1">
    <citation type="submission" date="2023-03" db="EMBL/GenBank/DDBJ databases">
        <title>Massive genome expansion in bonnet fungi (Mycena s.s.) driven by repeated elements and novel gene families across ecological guilds.</title>
        <authorList>
            <consortium name="Lawrence Berkeley National Laboratory"/>
            <person name="Harder C.B."/>
            <person name="Miyauchi S."/>
            <person name="Viragh M."/>
            <person name="Kuo A."/>
            <person name="Thoen E."/>
            <person name="Andreopoulos B."/>
            <person name="Lu D."/>
            <person name="Skrede I."/>
            <person name="Drula E."/>
            <person name="Henrissat B."/>
            <person name="Morin E."/>
            <person name="Kohler A."/>
            <person name="Barry K."/>
            <person name="LaButti K."/>
            <person name="Morin E."/>
            <person name="Salamov A."/>
            <person name="Lipzen A."/>
            <person name="Mereny Z."/>
            <person name="Hegedus B."/>
            <person name="Baldrian P."/>
            <person name="Stursova M."/>
            <person name="Weitz H."/>
            <person name="Taylor A."/>
            <person name="Grigoriev I.V."/>
            <person name="Nagy L.G."/>
            <person name="Martin F."/>
            <person name="Kauserud H."/>
        </authorList>
    </citation>
    <scope>NUCLEOTIDE SEQUENCE</scope>
    <source>
        <strain evidence="1">CBHHK002</strain>
    </source>
</reference>
<organism evidence="1 2">
    <name type="scientific">Mycena albidolilacea</name>
    <dbReference type="NCBI Taxonomy" id="1033008"/>
    <lineage>
        <taxon>Eukaryota</taxon>
        <taxon>Fungi</taxon>
        <taxon>Dikarya</taxon>
        <taxon>Basidiomycota</taxon>
        <taxon>Agaricomycotina</taxon>
        <taxon>Agaricomycetes</taxon>
        <taxon>Agaricomycetidae</taxon>
        <taxon>Agaricales</taxon>
        <taxon>Marasmiineae</taxon>
        <taxon>Mycenaceae</taxon>
        <taxon>Mycena</taxon>
    </lineage>
</organism>
<protein>
    <recommendedName>
        <fullName evidence="3">F-box domain-containing protein</fullName>
    </recommendedName>
</protein>
<evidence type="ECO:0000313" key="2">
    <source>
        <dbReference type="Proteomes" id="UP001218218"/>
    </source>
</evidence>
<dbReference type="InterPro" id="IPR032675">
    <property type="entry name" value="LRR_dom_sf"/>
</dbReference>